<evidence type="ECO:0000313" key="2">
    <source>
        <dbReference type="Proteomes" id="UP000007800"/>
    </source>
</evidence>
<dbReference type="InParanoid" id="C5LJL9"/>
<gene>
    <name evidence="1" type="ORF">Pmar_PMAR001779</name>
</gene>
<organism evidence="2">
    <name type="scientific">Perkinsus marinus (strain ATCC 50983 / TXsc)</name>
    <dbReference type="NCBI Taxonomy" id="423536"/>
    <lineage>
        <taxon>Eukaryota</taxon>
        <taxon>Sar</taxon>
        <taxon>Alveolata</taxon>
        <taxon>Perkinsozoa</taxon>
        <taxon>Perkinsea</taxon>
        <taxon>Perkinsida</taxon>
        <taxon>Perkinsidae</taxon>
        <taxon>Perkinsus</taxon>
    </lineage>
</organism>
<accession>C5LJL9</accession>
<keyword evidence="2" id="KW-1185">Reference proteome</keyword>
<name>C5LJL9_PERM5</name>
<dbReference type="EMBL" id="GG682469">
    <property type="protein sequence ID" value="EER03036.1"/>
    <property type="molecule type" value="Genomic_DNA"/>
</dbReference>
<feature type="non-terminal residue" evidence="1">
    <location>
        <position position="1"/>
    </location>
</feature>
<reference evidence="1 2" key="1">
    <citation type="submission" date="2008-07" db="EMBL/GenBank/DDBJ databases">
        <authorList>
            <person name="El-Sayed N."/>
            <person name="Caler E."/>
            <person name="Inman J."/>
            <person name="Amedeo P."/>
            <person name="Hass B."/>
            <person name="Wortman J."/>
        </authorList>
    </citation>
    <scope>NUCLEOTIDE SEQUENCE [LARGE SCALE GENOMIC DNA]</scope>
    <source>
        <strain evidence="2">ATCC 50983 / TXsc</strain>
    </source>
</reference>
<evidence type="ECO:0000313" key="1">
    <source>
        <dbReference type="EMBL" id="EER03036.1"/>
    </source>
</evidence>
<proteinExistence type="predicted"/>
<protein>
    <submittedName>
        <fullName evidence="1">Uncharacterized protein</fullName>
    </submittedName>
</protein>
<dbReference type="Proteomes" id="UP000007800">
    <property type="component" value="Unassembled WGS sequence"/>
</dbReference>
<dbReference type="GeneID" id="9051702"/>
<sequence>AEKYPPSELNAMSAANMKASASRALLAVTPARTNTGINAIELHVATMTMSTATKTPSGIASGLFTCQITPTRVRPADAAMNVDAMKTFRNGDSRKSHQ</sequence>
<dbReference type="AlphaFoldDB" id="C5LJL9"/>
<dbReference type="RefSeq" id="XP_002771220.1">
    <property type="nucleotide sequence ID" value="XM_002771174.1"/>
</dbReference>